<keyword evidence="2" id="KW-0328">Glycosyltransferase</keyword>
<name>A0AAV7XF52_9NEOP</name>
<evidence type="ECO:0000313" key="4">
    <source>
        <dbReference type="EMBL" id="KAJ1524652.1"/>
    </source>
</evidence>
<dbReference type="Proteomes" id="UP001075354">
    <property type="component" value="Chromosome 9"/>
</dbReference>
<dbReference type="EMBL" id="JAPTSV010000009">
    <property type="protein sequence ID" value="KAJ1524652.1"/>
    <property type="molecule type" value="Genomic_DNA"/>
</dbReference>
<comment type="caution">
    <text evidence="4">The sequence shown here is derived from an EMBL/GenBank/DDBJ whole genome shotgun (WGS) entry which is preliminary data.</text>
</comment>
<dbReference type="Pfam" id="PF00201">
    <property type="entry name" value="UDPGT"/>
    <property type="match status" value="1"/>
</dbReference>
<accession>A0AAV7XF52</accession>
<keyword evidence="5" id="KW-1185">Reference proteome</keyword>
<keyword evidence="3" id="KW-0808">Transferase</keyword>
<dbReference type="AlphaFoldDB" id="A0AAV7XF52"/>
<dbReference type="Gene3D" id="3.40.50.2000">
    <property type="entry name" value="Glycogen Phosphorylase B"/>
    <property type="match status" value="1"/>
</dbReference>
<sequence>MWYGVPVLCMPRFGDQFATNALVEKHGVGRGLLQRTLPAIRTALRQLLAPDSRERKASARMARLLRRLPQSPMDAAVRAVEDVIEWGGATHLRPPGANLRW</sequence>
<dbReference type="PANTHER" id="PTHR48043">
    <property type="entry name" value="EG:EG0003.4 PROTEIN-RELATED"/>
    <property type="match status" value="1"/>
</dbReference>
<dbReference type="InterPro" id="IPR002213">
    <property type="entry name" value="UDP_glucos_trans"/>
</dbReference>
<evidence type="ECO:0000256" key="2">
    <source>
        <dbReference type="ARBA" id="ARBA00022676"/>
    </source>
</evidence>
<reference evidence="4" key="1">
    <citation type="submission" date="2022-12" db="EMBL/GenBank/DDBJ databases">
        <title>Chromosome-level genome assembly of the bean flower thrips Megalurothrips usitatus.</title>
        <authorList>
            <person name="Ma L."/>
            <person name="Liu Q."/>
            <person name="Li H."/>
            <person name="Cai W."/>
        </authorList>
    </citation>
    <scope>NUCLEOTIDE SEQUENCE</scope>
    <source>
        <strain evidence="4">Cailab_2022a</strain>
    </source>
</reference>
<evidence type="ECO:0000256" key="3">
    <source>
        <dbReference type="ARBA" id="ARBA00022679"/>
    </source>
</evidence>
<proteinExistence type="inferred from homology"/>
<organism evidence="4 5">
    <name type="scientific">Megalurothrips usitatus</name>
    <name type="common">bean blossom thrips</name>
    <dbReference type="NCBI Taxonomy" id="439358"/>
    <lineage>
        <taxon>Eukaryota</taxon>
        <taxon>Metazoa</taxon>
        <taxon>Ecdysozoa</taxon>
        <taxon>Arthropoda</taxon>
        <taxon>Hexapoda</taxon>
        <taxon>Insecta</taxon>
        <taxon>Pterygota</taxon>
        <taxon>Neoptera</taxon>
        <taxon>Paraneoptera</taxon>
        <taxon>Thysanoptera</taxon>
        <taxon>Terebrantia</taxon>
        <taxon>Thripoidea</taxon>
        <taxon>Thripidae</taxon>
        <taxon>Megalurothrips</taxon>
    </lineage>
</organism>
<dbReference type="GO" id="GO:0008194">
    <property type="term" value="F:UDP-glycosyltransferase activity"/>
    <property type="evidence" value="ECO:0007669"/>
    <property type="project" value="InterPro"/>
</dbReference>
<protein>
    <submittedName>
        <fullName evidence="4">Uncharacterized protein</fullName>
    </submittedName>
</protein>
<comment type="similarity">
    <text evidence="1">Belongs to the UDP-glycosyltransferase family.</text>
</comment>
<evidence type="ECO:0000256" key="1">
    <source>
        <dbReference type="ARBA" id="ARBA00009995"/>
    </source>
</evidence>
<dbReference type="InterPro" id="IPR050271">
    <property type="entry name" value="UDP-glycosyltransferase"/>
</dbReference>
<dbReference type="PANTHER" id="PTHR48043:SF145">
    <property type="entry name" value="FI06409P-RELATED"/>
    <property type="match status" value="1"/>
</dbReference>
<dbReference type="SUPFAM" id="SSF53756">
    <property type="entry name" value="UDP-Glycosyltransferase/glycogen phosphorylase"/>
    <property type="match status" value="1"/>
</dbReference>
<evidence type="ECO:0000313" key="5">
    <source>
        <dbReference type="Proteomes" id="UP001075354"/>
    </source>
</evidence>
<gene>
    <name evidence="4" type="ORF">ONE63_011135</name>
</gene>